<proteinExistence type="predicted"/>
<name>A0A919YGM0_9BACL</name>
<gene>
    <name evidence="1" type="ORF">J34TS1_27870</name>
</gene>
<evidence type="ECO:0000313" key="1">
    <source>
        <dbReference type="EMBL" id="GIO48022.1"/>
    </source>
</evidence>
<dbReference type="RefSeq" id="WP_212978756.1">
    <property type="nucleotide sequence ID" value="NZ_AP025343.1"/>
</dbReference>
<reference evidence="1 2" key="1">
    <citation type="submission" date="2021-03" db="EMBL/GenBank/DDBJ databases">
        <title>Antimicrobial resistance genes in bacteria isolated from Japanese honey, and their potential for conferring macrolide and lincosamide resistance in the American foulbrood pathogen Paenibacillus larvae.</title>
        <authorList>
            <person name="Okamoto M."/>
            <person name="Kumagai M."/>
            <person name="Kanamori H."/>
            <person name="Takamatsu D."/>
        </authorList>
    </citation>
    <scope>NUCLEOTIDE SEQUENCE [LARGE SCALE GENOMIC DNA]</scope>
    <source>
        <strain evidence="1 2">J34TS1</strain>
    </source>
</reference>
<protein>
    <submittedName>
        <fullName evidence="1">Uncharacterized protein</fullName>
    </submittedName>
</protein>
<dbReference type="EMBL" id="BORT01000011">
    <property type="protein sequence ID" value="GIO48022.1"/>
    <property type="molecule type" value="Genomic_DNA"/>
</dbReference>
<evidence type="ECO:0000313" key="2">
    <source>
        <dbReference type="Proteomes" id="UP000682811"/>
    </source>
</evidence>
<dbReference type="AlphaFoldDB" id="A0A919YGM0"/>
<organism evidence="1 2">
    <name type="scientific">Paenibacillus azoreducens</name>
    <dbReference type="NCBI Taxonomy" id="116718"/>
    <lineage>
        <taxon>Bacteria</taxon>
        <taxon>Bacillati</taxon>
        <taxon>Bacillota</taxon>
        <taxon>Bacilli</taxon>
        <taxon>Bacillales</taxon>
        <taxon>Paenibacillaceae</taxon>
        <taxon>Paenibacillus</taxon>
    </lineage>
</organism>
<sequence>MSREDLAKEAIQVGKNAKHNLQLIQEHPEKMIDSKKLSDGMEYLNKMIRIAETETEMKKDRRPGQSRLRTRLKSLLSSIVADERRKRKEGTA</sequence>
<dbReference type="Proteomes" id="UP000682811">
    <property type="component" value="Unassembled WGS sequence"/>
</dbReference>
<accession>A0A919YGM0</accession>
<keyword evidence="2" id="KW-1185">Reference proteome</keyword>
<comment type="caution">
    <text evidence="1">The sequence shown here is derived from an EMBL/GenBank/DDBJ whole genome shotgun (WGS) entry which is preliminary data.</text>
</comment>